<dbReference type="STRING" id="1754190.A0A1Y2E8F1"/>
<evidence type="ECO:0000256" key="8">
    <source>
        <dbReference type="SAM" id="MobiDB-lite"/>
    </source>
</evidence>
<dbReference type="GO" id="GO:0008270">
    <property type="term" value="F:zinc ion binding"/>
    <property type="evidence" value="ECO:0007669"/>
    <property type="project" value="UniProtKB-KW"/>
</dbReference>
<dbReference type="CDD" id="cd20384">
    <property type="entry name" value="Tudor_ZGPAT"/>
    <property type="match status" value="1"/>
</dbReference>
<accession>A0A1Y2E8F1</accession>
<feature type="region of interest" description="Disordered" evidence="8">
    <location>
        <begin position="434"/>
        <end position="467"/>
    </location>
</feature>
<proteinExistence type="predicted"/>
<evidence type="ECO:0000313" key="10">
    <source>
        <dbReference type="EMBL" id="ORY67843.1"/>
    </source>
</evidence>
<evidence type="ECO:0000256" key="2">
    <source>
        <dbReference type="ARBA" id="ARBA00022723"/>
    </source>
</evidence>
<dbReference type="SMART" id="SM00443">
    <property type="entry name" value="G_patch"/>
    <property type="match status" value="1"/>
</dbReference>
<evidence type="ECO:0000256" key="6">
    <source>
        <dbReference type="ARBA" id="ARBA00023242"/>
    </source>
</evidence>
<dbReference type="PROSITE" id="PS50174">
    <property type="entry name" value="G_PATCH"/>
    <property type="match status" value="1"/>
</dbReference>
<sequence>MEEEYQQTIEQLNQLKEIINLDPNNQEIISLYHDLTKLKELQEASLLEEKKKKLLNLVDDITSNSDSNTFSFNYESYNNTETSISSTTTPRTAETVASNTTETSTEIFNKHLLSEESLKEGLKCCIPLENEGHVFFLPGMITKINDENNTCKVLLITPINKNLIPCQKLNCNLNCKRSHGIEINKSLILSHNILDISSLIEKGICFAKYEDSVWYLARIIKRIENENNKHVKKFIVRYKGYDEYEEITPENIIPVCGMDIENIGNDWSDADDYSTYSDSSSYYSESDSITDFEDFSGNTSHSDTLKILNDNSISSFGEWEKHTKGIASHLMKKMGYEPGKGLGLDGEGIVNPIEIVIQPPGKGLDFEVDEIKELAEKRQKEQEKRKVNLLKKKQRKRKLNSMENIDSDVFDFLNVSINKKAKGKLYAIENKQKSKEDYKHEENEDSNKNNSFKRKKPEIASKKSKKENNLKLLQIQKQIRDLNHQIQRAKERYERNKIRDKVVAEHYKNKIEEFKKVLYTLELKEKQIKNSISDSKTLYSKFEF</sequence>
<evidence type="ECO:0000313" key="11">
    <source>
        <dbReference type="Proteomes" id="UP000193920"/>
    </source>
</evidence>
<dbReference type="OrthoDB" id="2151338at2759"/>
<dbReference type="PANTHER" id="PTHR46297">
    <property type="entry name" value="ZINC FINGER CCCH-TYPE WITH G PATCH DOMAIN-CONTAINING PROTEIN"/>
    <property type="match status" value="1"/>
</dbReference>
<keyword evidence="6" id="KW-0539">Nucleus</keyword>
<keyword evidence="3" id="KW-0863">Zinc-finger</keyword>
<evidence type="ECO:0000256" key="4">
    <source>
        <dbReference type="ARBA" id="ARBA00022833"/>
    </source>
</evidence>
<evidence type="ECO:0000256" key="7">
    <source>
        <dbReference type="SAM" id="Coils"/>
    </source>
</evidence>
<keyword evidence="2" id="KW-0479">Metal-binding</keyword>
<dbReference type="GO" id="GO:0000978">
    <property type="term" value="F:RNA polymerase II cis-regulatory region sequence-specific DNA binding"/>
    <property type="evidence" value="ECO:0007669"/>
    <property type="project" value="TreeGrafter"/>
</dbReference>
<dbReference type="InterPro" id="IPR000467">
    <property type="entry name" value="G_patch_dom"/>
</dbReference>
<organism evidence="10 11">
    <name type="scientific">Neocallimastix californiae</name>
    <dbReference type="NCBI Taxonomy" id="1754190"/>
    <lineage>
        <taxon>Eukaryota</taxon>
        <taxon>Fungi</taxon>
        <taxon>Fungi incertae sedis</taxon>
        <taxon>Chytridiomycota</taxon>
        <taxon>Chytridiomycota incertae sedis</taxon>
        <taxon>Neocallimastigomycetes</taxon>
        <taxon>Neocallimastigales</taxon>
        <taxon>Neocallimastigaceae</taxon>
        <taxon>Neocallimastix</taxon>
    </lineage>
</organism>
<dbReference type="Gene3D" id="2.30.30.140">
    <property type="match status" value="1"/>
</dbReference>
<name>A0A1Y2E8F1_9FUNG</name>
<dbReference type="AlphaFoldDB" id="A0A1Y2E8F1"/>
<feature type="coiled-coil region" evidence="7">
    <location>
        <begin position="364"/>
        <end position="397"/>
    </location>
</feature>
<dbReference type="Pfam" id="PF01585">
    <property type="entry name" value="G-patch"/>
    <property type="match status" value="1"/>
</dbReference>
<keyword evidence="11" id="KW-1185">Reference proteome</keyword>
<protein>
    <recommendedName>
        <fullName evidence="9">G-patch domain-containing protein</fullName>
    </recommendedName>
</protein>
<keyword evidence="5" id="KW-0238">DNA-binding</keyword>
<feature type="compositionally biased region" description="Basic and acidic residues" evidence="8">
    <location>
        <begin position="434"/>
        <end position="447"/>
    </location>
</feature>
<keyword evidence="4" id="KW-0862">Zinc</keyword>
<evidence type="ECO:0000256" key="5">
    <source>
        <dbReference type="ARBA" id="ARBA00023125"/>
    </source>
</evidence>
<evidence type="ECO:0000259" key="9">
    <source>
        <dbReference type="PROSITE" id="PS50174"/>
    </source>
</evidence>
<dbReference type="GO" id="GO:0001227">
    <property type="term" value="F:DNA-binding transcription repressor activity, RNA polymerase II-specific"/>
    <property type="evidence" value="ECO:0007669"/>
    <property type="project" value="TreeGrafter"/>
</dbReference>
<evidence type="ECO:0000256" key="3">
    <source>
        <dbReference type="ARBA" id="ARBA00022771"/>
    </source>
</evidence>
<comment type="subcellular location">
    <subcellularLocation>
        <location evidence="1">Nucleus</location>
    </subcellularLocation>
</comment>
<keyword evidence="7" id="KW-0175">Coiled coil</keyword>
<feature type="compositionally biased region" description="Basic and acidic residues" evidence="8">
    <location>
        <begin position="457"/>
        <end position="467"/>
    </location>
</feature>
<reference evidence="10 11" key="1">
    <citation type="submission" date="2016-08" db="EMBL/GenBank/DDBJ databases">
        <title>A Parts List for Fungal Cellulosomes Revealed by Comparative Genomics.</title>
        <authorList>
            <consortium name="DOE Joint Genome Institute"/>
            <person name="Haitjema C.H."/>
            <person name="Gilmore S.P."/>
            <person name="Henske J.K."/>
            <person name="Solomon K.V."/>
            <person name="De Groot R."/>
            <person name="Kuo A."/>
            <person name="Mondo S.J."/>
            <person name="Salamov A.A."/>
            <person name="Labutti K."/>
            <person name="Zhao Z."/>
            <person name="Chiniquy J."/>
            <person name="Barry K."/>
            <person name="Brewer H.M."/>
            <person name="Purvine S.O."/>
            <person name="Wright A.T."/>
            <person name="Boxma B."/>
            <person name="Van Alen T."/>
            <person name="Hackstein J.H."/>
            <person name="Baker S.E."/>
            <person name="Grigoriev I.V."/>
            <person name="O'Malley M.A."/>
        </authorList>
    </citation>
    <scope>NUCLEOTIDE SEQUENCE [LARGE SCALE GENOMIC DNA]</scope>
    <source>
        <strain evidence="10 11">G1</strain>
    </source>
</reference>
<dbReference type="EMBL" id="MCOG01000048">
    <property type="protein sequence ID" value="ORY67843.1"/>
    <property type="molecule type" value="Genomic_DNA"/>
</dbReference>
<dbReference type="Proteomes" id="UP000193920">
    <property type="component" value="Unassembled WGS sequence"/>
</dbReference>
<evidence type="ECO:0000256" key="1">
    <source>
        <dbReference type="ARBA" id="ARBA00004123"/>
    </source>
</evidence>
<feature type="coiled-coil region" evidence="7">
    <location>
        <begin position="2"/>
        <end position="64"/>
    </location>
</feature>
<dbReference type="PANTHER" id="PTHR46297:SF1">
    <property type="entry name" value="ZINC FINGER CCCH-TYPE WITH G PATCH DOMAIN-CONTAINING PROTEIN"/>
    <property type="match status" value="1"/>
</dbReference>
<comment type="caution">
    <text evidence="10">The sequence shown here is derived from an EMBL/GenBank/DDBJ whole genome shotgun (WGS) entry which is preliminary data.</text>
</comment>
<gene>
    <name evidence="10" type="ORF">LY90DRAFT_667691</name>
</gene>
<dbReference type="GO" id="GO:0005634">
    <property type="term" value="C:nucleus"/>
    <property type="evidence" value="ECO:0007669"/>
    <property type="project" value="UniProtKB-SubCell"/>
</dbReference>
<feature type="domain" description="G-patch" evidence="9">
    <location>
        <begin position="323"/>
        <end position="369"/>
    </location>
</feature>